<reference evidence="2 3" key="1">
    <citation type="submission" date="2013-09" db="EMBL/GenBank/DDBJ databases">
        <title>Corchorus capsularis genome sequencing.</title>
        <authorList>
            <person name="Alam M."/>
            <person name="Haque M.S."/>
            <person name="Islam M.S."/>
            <person name="Emdad E.M."/>
            <person name="Islam M.M."/>
            <person name="Ahmed B."/>
            <person name="Halim A."/>
            <person name="Hossen Q.M.M."/>
            <person name="Hossain M.Z."/>
            <person name="Ahmed R."/>
            <person name="Khan M.M."/>
            <person name="Islam R."/>
            <person name="Rashid M.M."/>
            <person name="Khan S.A."/>
            <person name="Rahman M.S."/>
            <person name="Alam M."/>
        </authorList>
    </citation>
    <scope>NUCLEOTIDE SEQUENCE [LARGE SCALE GENOMIC DNA]</scope>
    <source>
        <strain evidence="3">cv. CVL-1</strain>
        <tissue evidence="2">Whole seedling</tissue>
    </source>
</reference>
<dbReference type="Gramene" id="OMO83327">
    <property type="protein sequence ID" value="OMO83327"/>
    <property type="gene ID" value="CCACVL1_11428"/>
</dbReference>
<feature type="transmembrane region" description="Helical" evidence="1">
    <location>
        <begin position="20"/>
        <end position="44"/>
    </location>
</feature>
<keyword evidence="3" id="KW-1185">Reference proteome</keyword>
<dbReference type="OrthoDB" id="10388154at2759"/>
<dbReference type="AlphaFoldDB" id="A0A1R3IL79"/>
<evidence type="ECO:0000313" key="2">
    <source>
        <dbReference type="EMBL" id="OMO83327.1"/>
    </source>
</evidence>
<keyword evidence="1" id="KW-0472">Membrane</keyword>
<accession>A0A1R3IL79</accession>
<keyword evidence="1" id="KW-0812">Transmembrane</keyword>
<organism evidence="2 3">
    <name type="scientific">Corchorus capsularis</name>
    <name type="common">Jute</name>
    <dbReference type="NCBI Taxonomy" id="210143"/>
    <lineage>
        <taxon>Eukaryota</taxon>
        <taxon>Viridiplantae</taxon>
        <taxon>Streptophyta</taxon>
        <taxon>Embryophyta</taxon>
        <taxon>Tracheophyta</taxon>
        <taxon>Spermatophyta</taxon>
        <taxon>Magnoliopsida</taxon>
        <taxon>eudicotyledons</taxon>
        <taxon>Gunneridae</taxon>
        <taxon>Pentapetalae</taxon>
        <taxon>rosids</taxon>
        <taxon>malvids</taxon>
        <taxon>Malvales</taxon>
        <taxon>Malvaceae</taxon>
        <taxon>Grewioideae</taxon>
        <taxon>Apeibeae</taxon>
        <taxon>Corchorus</taxon>
    </lineage>
</organism>
<evidence type="ECO:0000313" key="3">
    <source>
        <dbReference type="Proteomes" id="UP000188268"/>
    </source>
</evidence>
<proteinExistence type="predicted"/>
<gene>
    <name evidence="2" type="ORF">CCACVL1_11428</name>
</gene>
<evidence type="ECO:0000256" key="1">
    <source>
        <dbReference type="SAM" id="Phobius"/>
    </source>
</evidence>
<protein>
    <submittedName>
        <fullName evidence="2">Uncharacterized protein</fullName>
    </submittedName>
</protein>
<dbReference type="Proteomes" id="UP000188268">
    <property type="component" value="Unassembled WGS sequence"/>
</dbReference>
<keyword evidence="1" id="KW-1133">Transmembrane helix</keyword>
<sequence>MRTHLISIRTQRPVKNEEPLLDRTICSLYAFFITAAFSTLWYLVGEKLLGRQGNENRAEIMRRMNNICMGMLLCSSLFLTKGILRPANRRKDYIWNCDLFEVGGIVTINNVVHKILDITLKGTGCLLAKKVGLTTRGIASIPSAYVTRDDVDVGSILLFDVGNGQI</sequence>
<dbReference type="EMBL" id="AWWV01009881">
    <property type="protein sequence ID" value="OMO83327.1"/>
    <property type="molecule type" value="Genomic_DNA"/>
</dbReference>
<name>A0A1R3IL79_COCAP</name>
<comment type="caution">
    <text evidence="2">The sequence shown here is derived from an EMBL/GenBank/DDBJ whole genome shotgun (WGS) entry which is preliminary data.</text>
</comment>